<dbReference type="HOGENOM" id="CLU_3408372_0_0_2"/>
<reference evidence="1 2" key="1">
    <citation type="journal article" date="2012" name="Stand. Genomic Sci.">
        <title>Complete genome sequence of Pyrobaculum oguniense.</title>
        <authorList>
            <person name="Bernick D.L."/>
            <person name="Karplus K."/>
            <person name="Lui L.M."/>
            <person name="Coker J.K."/>
            <person name="Murphy J.N."/>
            <person name="Chan P.P."/>
            <person name="Cozen A.E."/>
            <person name="Lowe T.M."/>
        </authorList>
    </citation>
    <scope>NUCLEOTIDE SEQUENCE [LARGE SCALE GENOMIC DNA]</scope>
    <source>
        <strain evidence="1 2">TE7</strain>
    </source>
</reference>
<dbReference type="AlphaFoldDB" id="H6QAR7"/>
<proteinExistence type="predicted"/>
<protein>
    <submittedName>
        <fullName evidence="1">Uncharacterized protein</fullName>
    </submittedName>
</protein>
<dbReference type="KEGG" id="pog:Pogu_1666"/>
<gene>
    <name evidence="1" type="ordered locus">Pogu_1666</name>
</gene>
<accession>H6QAR7</accession>
<evidence type="ECO:0000313" key="1">
    <source>
        <dbReference type="EMBL" id="AFA39693.1"/>
    </source>
</evidence>
<dbReference type="Proteomes" id="UP000009062">
    <property type="component" value="Chromosome"/>
</dbReference>
<dbReference type="EMBL" id="CP003316">
    <property type="protein sequence ID" value="AFA39693.1"/>
    <property type="molecule type" value="Genomic_DNA"/>
</dbReference>
<organism evidence="1 2">
    <name type="scientific">Pyrobaculum oguniense (strain DSM 13380 / JCM 10595 / TE7)</name>
    <dbReference type="NCBI Taxonomy" id="698757"/>
    <lineage>
        <taxon>Archaea</taxon>
        <taxon>Thermoproteota</taxon>
        <taxon>Thermoprotei</taxon>
        <taxon>Thermoproteales</taxon>
        <taxon>Thermoproteaceae</taxon>
        <taxon>Pyrobaculum</taxon>
    </lineage>
</organism>
<dbReference type="STRING" id="698757.Pogu_1666"/>
<sequence length="29" mass="3019">MLGKRLGVREGGLLVVEIEGGKAVKVPGR</sequence>
<keyword evidence="2" id="KW-1185">Reference proteome</keyword>
<name>H6QAR7_PYROT</name>
<evidence type="ECO:0000313" key="2">
    <source>
        <dbReference type="Proteomes" id="UP000009062"/>
    </source>
</evidence>